<dbReference type="Proteomes" id="UP000053958">
    <property type="component" value="Unassembled WGS sequence"/>
</dbReference>
<feature type="transmembrane region" description="Helical" evidence="2">
    <location>
        <begin position="200"/>
        <end position="221"/>
    </location>
</feature>
<evidence type="ECO:0000313" key="4">
    <source>
        <dbReference type="Proteomes" id="UP000053958"/>
    </source>
</evidence>
<feature type="region of interest" description="Disordered" evidence="1">
    <location>
        <begin position="83"/>
        <end position="103"/>
    </location>
</feature>
<feature type="transmembrane region" description="Helical" evidence="2">
    <location>
        <begin position="161"/>
        <end position="179"/>
    </location>
</feature>
<feature type="transmembrane region" description="Helical" evidence="2">
    <location>
        <begin position="30"/>
        <end position="52"/>
    </location>
</feature>
<feature type="transmembrane region" description="Helical" evidence="2">
    <location>
        <begin position="248"/>
        <end position="266"/>
    </location>
</feature>
<gene>
    <name evidence="3" type="ORF">T310_5710</name>
</gene>
<keyword evidence="2" id="KW-1133">Transmembrane helix</keyword>
<evidence type="ECO:0000313" key="3">
    <source>
        <dbReference type="EMBL" id="KKA20247.1"/>
    </source>
</evidence>
<reference evidence="3 4" key="1">
    <citation type="submission" date="2015-04" db="EMBL/GenBank/DDBJ databases">
        <authorList>
            <person name="Heijne W.H."/>
            <person name="Fedorova N.D."/>
            <person name="Nierman W.C."/>
            <person name="Vollebregt A.W."/>
            <person name="Zhao Z."/>
            <person name="Wu L."/>
            <person name="Kumar M."/>
            <person name="Stam H."/>
            <person name="van den Berg M.A."/>
            <person name="Pel H.J."/>
        </authorList>
    </citation>
    <scope>NUCLEOTIDE SEQUENCE [LARGE SCALE GENOMIC DNA]</scope>
    <source>
        <strain evidence="3 4">CBS 393.64</strain>
    </source>
</reference>
<dbReference type="GeneID" id="25318050"/>
<sequence>MSTLSSVTYHLVRRGLEEKPSDPDQPDRPFPALGFTVVILTALLMFLICSYIDYTFGKVVATLAAIEDPNPDVYVRIDADVNAPKSDDDDENDPEVPAPQSKPITSSLRTTIAHLRARAGRWSQLRGLRMYLLTRVATRLITSPLSAILGGFFVSHVIARFVAEIVLANLTMAWVHIVISEPSTKRFFQRIPGRKTWIKIAPVAALRSLASQFTMFIPLIVGYSTKVLKNGGAVNPAVPSDELPPTNVVAGTLGVAALNLVLYLLVDMPAHVTFIRVAASMLPEDDETIVPFDRTFGGKVTPEIVGGAGKIGIVDAWRSFDWASRVRFVKVVGKVFLMVAAVALVFSFILGLEAYFLLGDAVNKTFASM</sequence>
<name>A0A0F4YPQ6_RASE3</name>
<keyword evidence="4" id="KW-1185">Reference proteome</keyword>
<dbReference type="EMBL" id="LASV01000276">
    <property type="protein sequence ID" value="KKA20247.1"/>
    <property type="molecule type" value="Genomic_DNA"/>
</dbReference>
<comment type="caution">
    <text evidence="3">The sequence shown here is derived from an EMBL/GenBank/DDBJ whole genome shotgun (WGS) entry which is preliminary data.</text>
</comment>
<feature type="transmembrane region" description="Helical" evidence="2">
    <location>
        <begin position="136"/>
        <end position="155"/>
    </location>
</feature>
<evidence type="ECO:0000256" key="1">
    <source>
        <dbReference type="SAM" id="MobiDB-lite"/>
    </source>
</evidence>
<evidence type="ECO:0000256" key="2">
    <source>
        <dbReference type="SAM" id="Phobius"/>
    </source>
</evidence>
<dbReference type="AlphaFoldDB" id="A0A0F4YPQ6"/>
<proteinExistence type="predicted"/>
<dbReference type="RefSeq" id="XP_013326859.1">
    <property type="nucleotide sequence ID" value="XM_013471405.1"/>
</dbReference>
<feature type="transmembrane region" description="Helical" evidence="2">
    <location>
        <begin position="335"/>
        <end position="358"/>
    </location>
</feature>
<dbReference type="OrthoDB" id="2896006at2759"/>
<protein>
    <recommendedName>
        <fullName evidence="5">Ubiquitin conjugating enzyme</fullName>
    </recommendedName>
</protein>
<accession>A0A0F4YPQ6</accession>
<keyword evidence="2" id="KW-0472">Membrane</keyword>
<organism evidence="3 4">
    <name type="scientific">Rasamsonia emersonii (strain ATCC 16479 / CBS 393.64 / IMI 116815)</name>
    <dbReference type="NCBI Taxonomy" id="1408163"/>
    <lineage>
        <taxon>Eukaryota</taxon>
        <taxon>Fungi</taxon>
        <taxon>Dikarya</taxon>
        <taxon>Ascomycota</taxon>
        <taxon>Pezizomycotina</taxon>
        <taxon>Eurotiomycetes</taxon>
        <taxon>Eurotiomycetidae</taxon>
        <taxon>Eurotiales</taxon>
        <taxon>Trichocomaceae</taxon>
        <taxon>Rasamsonia</taxon>
    </lineage>
</organism>
<dbReference type="STRING" id="1408163.A0A0F4YPQ6"/>
<evidence type="ECO:0008006" key="5">
    <source>
        <dbReference type="Google" id="ProtNLM"/>
    </source>
</evidence>
<keyword evidence="2" id="KW-0812">Transmembrane</keyword>